<accession>A0A4T0FQR0</accession>
<dbReference type="Pfam" id="PF02792">
    <property type="entry name" value="Mago_nashi"/>
    <property type="match status" value="1"/>
</dbReference>
<dbReference type="SUPFAM" id="SSF89817">
    <property type="entry name" value="Mago nashi protein"/>
    <property type="match status" value="1"/>
</dbReference>
<evidence type="ECO:0000313" key="5">
    <source>
        <dbReference type="Proteomes" id="UP000310189"/>
    </source>
</evidence>
<protein>
    <recommendedName>
        <fullName evidence="6">Mago nashi protein</fullName>
    </recommendedName>
</protein>
<evidence type="ECO:0000256" key="2">
    <source>
        <dbReference type="ARBA" id="ARBA00009270"/>
    </source>
</evidence>
<dbReference type="CDD" id="cd11295">
    <property type="entry name" value="Mago_nashi"/>
    <property type="match status" value="1"/>
</dbReference>
<name>A0A4T0FQR0_9BASI</name>
<dbReference type="GO" id="GO:0008380">
    <property type="term" value="P:RNA splicing"/>
    <property type="evidence" value="ECO:0007669"/>
    <property type="project" value="InterPro"/>
</dbReference>
<dbReference type="PANTHER" id="PTHR12638:SF0">
    <property type="entry name" value="MAGO HOMOLOG, EXON JUNCTION COMPLEX SUBUNIT-RELATED"/>
    <property type="match status" value="1"/>
</dbReference>
<organism evidence="4 5">
    <name type="scientific">Wallemia hederae</name>
    <dbReference type="NCBI Taxonomy" id="1540922"/>
    <lineage>
        <taxon>Eukaryota</taxon>
        <taxon>Fungi</taxon>
        <taxon>Dikarya</taxon>
        <taxon>Basidiomycota</taxon>
        <taxon>Wallemiomycotina</taxon>
        <taxon>Wallemiomycetes</taxon>
        <taxon>Wallemiales</taxon>
        <taxon>Wallemiaceae</taxon>
        <taxon>Wallemia</taxon>
    </lineage>
</organism>
<comment type="subcellular location">
    <subcellularLocation>
        <location evidence="1">Nucleus</location>
    </subcellularLocation>
</comment>
<dbReference type="GO" id="GO:0035145">
    <property type="term" value="C:exon-exon junction complex"/>
    <property type="evidence" value="ECO:0007669"/>
    <property type="project" value="InterPro"/>
</dbReference>
<dbReference type="InterPro" id="IPR004023">
    <property type="entry name" value="Mago_nashi"/>
</dbReference>
<keyword evidence="3" id="KW-0539">Nucleus</keyword>
<dbReference type="Proteomes" id="UP000310189">
    <property type="component" value="Unassembled WGS sequence"/>
</dbReference>
<keyword evidence="5" id="KW-1185">Reference proteome</keyword>
<dbReference type="PANTHER" id="PTHR12638">
    <property type="entry name" value="PROTEIN MAGO NASHI HOMOLOG"/>
    <property type="match status" value="1"/>
</dbReference>
<reference evidence="4 5" key="1">
    <citation type="submission" date="2019-03" db="EMBL/GenBank/DDBJ databases">
        <title>Sequencing 23 genomes of Wallemia ichthyophaga.</title>
        <authorList>
            <person name="Gostincar C."/>
        </authorList>
    </citation>
    <scope>NUCLEOTIDE SEQUENCE [LARGE SCALE GENOMIC DNA]</scope>
    <source>
        <strain evidence="4 5">EXF-5753</strain>
    </source>
</reference>
<comment type="similarity">
    <text evidence="2">Belongs to the mago nashi family.</text>
</comment>
<dbReference type="FunFam" id="3.30.1560.10:FF:000001">
    <property type="entry name" value="Protein mago nashi homolog"/>
    <property type="match status" value="1"/>
</dbReference>
<dbReference type="EMBL" id="SPNW01000014">
    <property type="protein sequence ID" value="TIA91087.1"/>
    <property type="molecule type" value="Genomic_DNA"/>
</dbReference>
<comment type="caution">
    <text evidence="4">The sequence shown here is derived from an EMBL/GenBank/DDBJ whole genome shotgun (WGS) entry which is preliminary data.</text>
</comment>
<sequence>MWVATPINPAYSPFYLRYYSGHSGKYGHEFLEFEYTRGRLRYANNSNYRNDDLIRKELWVGPLLATQLKKLVNDAEIVKENDVNWPKRNVNGRQELEIKLNNDHISFETCKLGSLVDVQDSDDPEGLRVFYYLIQDLKCLIFSLISLHFKIKPIQ</sequence>
<gene>
    <name evidence="4" type="ORF">E3P99_01270</name>
</gene>
<proteinExistence type="inferred from homology"/>
<dbReference type="OrthoDB" id="6495301at2759"/>
<evidence type="ECO:0000313" key="4">
    <source>
        <dbReference type="EMBL" id="TIA91087.1"/>
    </source>
</evidence>
<dbReference type="AlphaFoldDB" id="A0A4T0FQR0"/>
<evidence type="ECO:0000256" key="1">
    <source>
        <dbReference type="ARBA" id="ARBA00004123"/>
    </source>
</evidence>
<evidence type="ECO:0008006" key="6">
    <source>
        <dbReference type="Google" id="ProtNLM"/>
    </source>
</evidence>
<evidence type="ECO:0000256" key="3">
    <source>
        <dbReference type="ARBA" id="ARBA00023242"/>
    </source>
</evidence>
<dbReference type="InterPro" id="IPR036605">
    <property type="entry name" value="Mago_nashi_sf"/>
</dbReference>
<dbReference type="Gene3D" id="3.30.1560.10">
    <property type="entry name" value="Mago nashi"/>
    <property type="match status" value="1"/>
</dbReference>